<dbReference type="PANTHER" id="PTHR10815:SF13">
    <property type="entry name" value="METHYLATED-DNA--PROTEIN-CYSTEINE METHYLTRANSFERASE"/>
    <property type="match status" value="1"/>
</dbReference>
<evidence type="ECO:0000259" key="13">
    <source>
        <dbReference type="Pfam" id="PF01035"/>
    </source>
</evidence>
<keyword evidence="8" id="KW-0234">DNA repair</keyword>
<dbReference type="InterPro" id="IPR036388">
    <property type="entry name" value="WH-like_DNA-bd_sf"/>
</dbReference>
<feature type="region of interest" description="Disordered" evidence="12">
    <location>
        <begin position="42"/>
        <end position="67"/>
    </location>
</feature>
<dbReference type="CDD" id="cd06445">
    <property type="entry name" value="ATase"/>
    <property type="match status" value="1"/>
</dbReference>
<dbReference type="PANTHER" id="PTHR10815">
    <property type="entry name" value="METHYLATED-DNA--PROTEIN-CYSTEINE METHYLTRANSFERASE"/>
    <property type="match status" value="1"/>
</dbReference>
<evidence type="ECO:0000256" key="7">
    <source>
        <dbReference type="ARBA" id="ARBA00022763"/>
    </source>
</evidence>
<keyword evidence="15" id="KW-1185">Reference proteome</keyword>
<dbReference type="Pfam" id="PF01035">
    <property type="entry name" value="DNA_binding_1"/>
    <property type="match status" value="1"/>
</dbReference>
<dbReference type="GO" id="GO:0006281">
    <property type="term" value="P:DNA repair"/>
    <property type="evidence" value="ECO:0007669"/>
    <property type="project" value="UniProtKB-KW"/>
</dbReference>
<dbReference type="NCBIfam" id="TIGR00589">
    <property type="entry name" value="ogt"/>
    <property type="match status" value="1"/>
</dbReference>
<dbReference type="InterPro" id="IPR001497">
    <property type="entry name" value="MethylDNA_cys_MeTrfase_AS"/>
</dbReference>
<dbReference type="GO" id="GO:0003908">
    <property type="term" value="F:methylated-DNA-[protein]-cysteine S-methyltransferase activity"/>
    <property type="evidence" value="ECO:0007669"/>
    <property type="project" value="UniProtKB-EC"/>
</dbReference>
<comment type="catalytic activity">
    <reaction evidence="11">
        <text>a 6-O-methyl-2'-deoxyguanosine in DNA + L-cysteinyl-[protein] = S-methyl-L-cysteinyl-[protein] + a 2'-deoxyguanosine in DNA</text>
        <dbReference type="Rhea" id="RHEA:24000"/>
        <dbReference type="Rhea" id="RHEA-COMP:10131"/>
        <dbReference type="Rhea" id="RHEA-COMP:10132"/>
        <dbReference type="Rhea" id="RHEA-COMP:11367"/>
        <dbReference type="Rhea" id="RHEA-COMP:11368"/>
        <dbReference type="ChEBI" id="CHEBI:29950"/>
        <dbReference type="ChEBI" id="CHEBI:82612"/>
        <dbReference type="ChEBI" id="CHEBI:85445"/>
        <dbReference type="ChEBI" id="CHEBI:85448"/>
        <dbReference type="EC" id="2.1.1.63"/>
    </reaction>
</comment>
<feature type="compositionally biased region" description="Basic and acidic residues" evidence="12">
    <location>
        <begin position="116"/>
        <end position="133"/>
    </location>
</feature>
<feature type="domain" description="Methylated-DNA-[protein]-cysteine S-methyltransferase DNA binding" evidence="13">
    <location>
        <begin position="199"/>
        <end position="287"/>
    </location>
</feature>
<dbReference type="RefSeq" id="XP_024722573.1">
    <property type="nucleotide sequence ID" value="XM_024868689.1"/>
</dbReference>
<dbReference type="SUPFAM" id="SSF46767">
    <property type="entry name" value="Methylated DNA-protein cysteine methyltransferase, C-terminal domain"/>
    <property type="match status" value="1"/>
</dbReference>
<name>A0A2T3B6Q6_AMORE</name>
<evidence type="ECO:0000256" key="9">
    <source>
        <dbReference type="ARBA" id="ARBA00030795"/>
    </source>
</evidence>
<sequence>MSIKIHNNMQQCLERTCPFFPPGTSRMGDQADQLPESLKECEAPTAASSRSLAEPISPVQNGHCAPLDPTVEANGLMSSVKNPGFRNIPEEQLEAPAKLERQILNGEADLVELDNKSPELRRKGEEAARKTSGRDAATNLGKRKRDIEQGTDCLEGDGKNIGIRQGNLQQVPPTDIQRKDQPEDLTPYLKKIALCHKTSFQKKVLTVLCQVPRGRYTTYAAISKHLSSSPRAVGNALKNNPFAPHVPCHRVLASGGGIGGFKGSWGRNGEEGLNDHKKRKLLRDEGVMFDAKGMVVGRVWEEFR</sequence>
<evidence type="ECO:0000256" key="2">
    <source>
        <dbReference type="ARBA" id="ARBA00008711"/>
    </source>
</evidence>
<evidence type="ECO:0000256" key="3">
    <source>
        <dbReference type="ARBA" id="ARBA00011918"/>
    </source>
</evidence>
<comment type="similarity">
    <text evidence="2">Belongs to the MGMT family.</text>
</comment>
<dbReference type="EC" id="2.1.1.63" evidence="3"/>
<evidence type="ECO:0000313" key="15">
    <source>
        <dbReference type="Proteomes" id="UP000241818"/>
    </source>
</evidence>
<evidence type="ECO:0000256" key="12">
    <source>
        <dbReference type="SAM" id="MobiDB-lite"/>
    </source>
</evidence>
<keyword evidence="7" id="KW-0227">DNA damage</keyword>
<evidence type="ECO:0000256" key="11">
    <source>
        <dbReference type="ARBA" id="ARBA00049348"/>
    </source>
</evidence>
<dbReference type="Gene3D" id="1.10.10.10">
    <property type="entry name" value="Winged helix-like DNA-binding domain superfamily/Winged helix DNA-binding domain"/>
    <property type="match status" value="1"/>
</dbReference>
<protein>
    <recommendedName>
        <fullName evidence="4">Methylated-DNA--protein-cysteine methyltransferase</fullName>
        <ecNumber evidence="3">2.1.1.63</ecNumber>
    </recommendedName>
    <alternativeName>
        <fullName evidence="9">6-O-methylguanine-DNA methyltransferase</fullName>
    </alternativeName>
    <alternativeName>
        <fullName evidence="10">O-6-methylguanine-DNA-alkyltransferase</fullName>
    </alternativeName>
</protein>
<dbReference type="PROSITE" id="PS00374">
    <property type="entry name" value="MGMT"/>
    <property type="match status" value="1"/>
</dbReference>
<dbReference type="InterPro" id="IPR014048">
    <property type="entry name" value="MethylDNA_cys_MeTrfase_DNA-bd"/>
</dbReference>
<evidence type="ECO:0000313" key="14">
    <source>
        <dbReference type="EMBL" id="PSS22418.1"/>
    </source>
</evidence>
<evidence type="ECO:0000256" key="1">
    <source>
        <dbReference type="ARBA" id="ARBA00001286"/>
    </source>
</evidence>
<dbReference type="GO" id="GO:0032259">
    <property type="term" value="P:methylation"/>
    <property type="evidence" value="ECO:0007669"/>
    <property type="project" value="UniProtKB-KW"/>
</dbReference>
<keyword evidence="6" id="KW-0808">Transferase</keyword>
<evidence type="ECO:0000256" key="5">
    <source>
        <dbReference type="ARBA" id="ARBA00022603"/>
    </source>
</evidence>
<dbReference type="AlphaFoldDB" id="A0A2T3B6Q6"/>
<evidence type="ECO:0000256" key="10">
    <source>
        <dbReference type="ARBA" id="ARBA00031621"/>
    </source>
</evidence>
<dbReference type="InParanoid" id="A0A2T3B6Q6"/>
<reference evidence="14 15" key="1">
    <citation type="journal article" date="2018" name="New Phytol.">
        <title>Comparative genomics and transcriptomics depict ericoid mycorrhizal fungi as versatile saprotrophs and plant mutualists.</title>
        <authorList>
            <person name="Martino E."/>
            <person name="Morin E."/>
            <person name="Grelet G.A."/>
            <person name="Kuo A."/>
            <person name="Kohler A."/>
            <person name="Daghino S."/>
            <person name="Barry K.W."/>
            <person name="Cichocki N."/>
            <person name="Clum A."/>
            <person name="Dockter R.B."/>
            <person name="Hainaut M."/>
            <person name="Kuo R.C."/>
            <person name="LaButti K."/>
            <person name="Lindahl B.D."/>
            <person name="Lindquist E.A."/>
            <person name="Lipzen A."/>
            <person name="Khouja H.R."/>
            <person name="Magnuson J."/>
            <person name="Murat C."/>
            <person name="Ohm R.A."/>
            <person name="Singer S.W."/>
            <person name="Spatafora J.W."/>
            <person name="Wang M."/>
            <person name="Veneault-Fourrey C."/>
            <person name="Henrissat B."/>
            <person name="Grigoriev I.V."/>
            <person name="Martin F.M."/>
            <person name="Perotto S."/>
        </authorList>
    </citation>
    <scope>NUCLEOTIDE SEQUENCE [LARGE SCALE GENOMIC DNA]</scope>
    <source>
        <strain evidence="14 15">ATCC 22711</strain>
    </source>
</reference>
<proteinExistence type="inferred from homology"/>
<dbReference type="OrthoDB" id="1907495at2759"/>
<evidence type="ECO:0000256" key="4">
    <source>
        <dbReference type="ARBA" id="ARBA00015377"/>
    </source>
</evidence>
<dbReference type="Proteomes" id="UP000241818">
    <property type="component" value="Unassembled WGS sequence"/>
</dbReference>
<feature type="region of interest" description="Disordered" evidence="12">
    <location>
        <begin position="116"/>
        <end position="181"/>
    </location>
</feature>
<organism evidence="14 15">
    <name type="scientific">Amorphotheca resinae ATCC 22711</name>
    <dbReference type="NCBI Taxonomy" id="857342"/>
    <lineage>
        <taxon>Eukaryota</taxon>
        <taxon>Fungi</taxon>
        <taxon>Dikarya</taxon>
        <taxon>Ascomycota</taxon>
        <taxon>Pezizomycotina</taxon>
        <taxon>Leotiomycetes</taxon>
        <taxon>Helotiales</taxon>
        <taxon>Amorphothecaceae</taxon>
        <taxon>Amorphotheca</taxon>
    </lineage>
</organism>
<accession>A0A2T3B6Q6</accession>
<evidence type="ECO:0000256" key="6">
    <source>
        <dbReference type="ARBA" id="ARBA00022679"/>
    </source>
</evidence>
<dbReference type="GeneID" id="36576770"/>
<dbReference type="InterPro" id="IPR036217">
    <property type="entry name" value="MethylDNA_cys_MeTrfase_DNAb"/>
</dbReference>
<dbReference type="STRING" id="857342.A0A2T3B6Q6"/>
<gene>
    <name evidence="14" type="ORF">M430DRAFT_57732</name>
</gene>
<keyword evidence="5" id="KW-0489">Methyltransferase</keyword>
<dbReference type="EMBL" id="KZ679009">
    <property type="protein sequence ID" value="PSS22418.1"/>
    <property type="molecule type" value="Genomic_DNA"/>
</dbReference>
<evidence type="ECO:0000256" key="8">
    <source>
        <dbReference type="ARBA" id="ARBA00023204"/>
    </source>
</evidence>
<comment type="catalytic activity">
    <reaction evidence="1">
        <text>a 4-O-methyl-thymidine in DNA + L-cysteinyl-[protein] = a thymidine in DNA + S-methyl-L-cysteinyl-[protein]</text>
        <dbReference type="Rhea" id="RHEA:53428"/>
        <dbReference type="Rhea" id="RHEA-COMP:10131"/>
        <dbReference type="Rhea" id="RHEA-COMP:10132"/>
        <dbReference type="Rhea" id="RHEA-COMP:13555"/>
        <dbReference type="Rhea" id="RHEA-COMP:13556"/>
        <dbReference type="ChEBI" id="CHEBI:29950"/>
        <dbReference type="ChEBI" id="CHEBI:82612"/>
        <dbReference type="ChEBI" id="CHEBI:137386"/>
        <dbReference type="ChEBI" id="CHEBI:137387"/>
        <dbReference type="EC" id="2.1.1.63"/>
    </reaction>
</comment>